<dbReference type="Proteomes" id="UP000010792">
    <property type="component" value="Chromosome"/>
</dbReference>
<gene>
    <name evidence="1" type="ORF">NT26_1424</name>
</gene>
<dbReference type="STRING" id="1125847.NT26_1424"/>
<dbReference type="AlphaFoldDB" id="L0NDI4"/>
<dbReference type="OrthoDB" id="8403484at2"/>
<proteinExistence type="predicted"/>
<dbReference type="RefSeq" id="WP_052638042.1">
    <property type="nucleotide sequence ID" value="NZ_FO082820.1"/>
</dbReference>
<keyword evidence="2" id="KW-1185">Reference proteome</keyword>
<organism evidence="1 2">
    <name type="scientific">Pseudorhizobium banfieldiae</name>
    <dbReference type="NCBI Taxonomy" id="1125847"/>
    <lineage>
        <taxon>Bacteria</taxon>
        <taxon>Pseudomonadati</taxon>
        <taxon>Pseudomonadota</taxon>
        <taxon>Alphaproteobacteria</taxon>
        <taxon>Hyphomicrobiales</taxon>
        <taxon>Rhizobiaceae</taxon>
        <taxon>Rhizobium/Agrobacterium group</taxon>
        <taxon>Pseudorhizobium</taxon>
    </lineage>
</organism>
<evidence type="ECO:0000313" key="1">
    <source>
        <dbReference type="EMBL" id="CCF19148.1"/>
    </source>
</evidence>
<dbReference type="EMBL" id="FO082820">
    <property type="protein sequence ID" value="CCF19148.1"/>
    <property type="molecule type" value="Genomic_DNA"/>
</dbReference>
<name>L0NDI4_9HYPH</name>
<evidence type="ECO:0000313" key="2">
    <source>
        <dbReference type="Proteomes" id="UP000010792"/>
    </source>
</evidence>
<accession>L0NDI4</accession>
<sequence length="177" mass="19082">MTKFVVLTGSKLNNAIKGFVKAAATFTEKEHQLAYSALNHVELHNDPKYLNALYAVTPANYRRGLVSWSTAFGKVKFDDKARVFEFAKGKKSDMAQAMEIAPANYEKATKGKPAAAFDEVKYLESVVKKLEENGGSPRVLQAVKGALTLAKTPIVAAPAKAPKAAPAAKTEEIQKAA</sequence>
<reference evidence="1 2" key="1">
    <citation type="journal article" date="2013" name="Genome Biol. Evol.">
        <title>Life in an arsenic-containing gold mine: genome and physiology of the autotrophic arsenite-oxidizing bacterium rhizobium sp. NT-26.</title>
        <authorList>
            <person name="Andres J."/>
            <person name="Arsene-Ploetze F."/>
            <person name="Barbe V."/>
            <person name="Brochier-Armanet C."/>
            <person name="Cleiss-Arnold J."/>
            <person name="Coppee J.Y."/>
            <person name="Dillies M.A."/>
            <person name="Geist"/>
            <person name="L"/>
            <person name="Joublin A."/>
            <person name="Koechler S."/>
            <person name="Lassalle F."/>
            <person name="Marchal M."/>
            <person name="Medigue C."/>
            <person name="Muller D."/>
            <person name="Nesme X."/>
            <person name="Plewniak F."/>
            <person name="Proux C."/>
            <person name="Ramirez-Bahena M.H."/>
            <person name="Schenowitz C."/>
            <person name="Sismeiro O."/>
            <person name="Vallenet D."/>
            <person name="Santini J.M."/>
            <person name="Bertin P.N."/>
        </authorList>
    </citation>
    <scope>NUCLEOTIDE SEQUENCE [LARGE SCALE GENOMIC DNA]</scope>
    <source>
        <strain evidence="1 2">NT-26</strain>
    </source>
</reference>
<protein>
    <submittedName>
        <fullName evidence="1">Uncharacterized protein</fullName>
    </submittedName>
</protein>
<dbReference type="KEGG" id="rht:NT26_1424"/>